<evidence type="ECO:0000313" key="2">
    <source>
        <dbReference type="EMBL" id="KAF2898596.1"/>
    </source>
</evidence>
<protein>
    <recommendedName>
        <fullName evidence="1">Mos1 transposase HTH domain-containing protein</fullName>
    </recommendedName>
</protein>
<dbReference type="InterPro" id="IPR052709">
    <property type="entry name" value="Transposase-MT_Hybrid"/>
</dbReference>
<organism evidence="2 3">
    <name type="scientific">Ignelater luminosus</name>
    <name type="common">Cucubano</name>
    <name type="synonym">Pyrophorus luminosus</name>
    <dbReference type="NCBI Taxonomy" id="2038154"/>
    <lineage>
        <taxon>Eukaryota</taxon>
        <taxon>Metazoa</taxon>
        <taxon>Ecdysozoa</taxon>
        <taxon>Arthropoda</taxon>
        <taxon>Hexapoda</taxon>
        <taxon>Insecta</taxon>
        <taxon>Pterygota</taxon>
        <taxon>Neoptera</taxon>
        <taxon>Endopterygota</taxon>
        <taxon>Coleoptera</taxon>
        <taxon>Polyphaga</taxon>
        <taxon>Elateriformia</taxon>
        <taxon>Elateroidea</taxon>
        <taxon>Elateridae</taxon>
        <taxon>Agrypninae</taxon>
        <taxon>Pyrophorini</taxon>
        <taxon>Ignelater</taxon>
    </lineage>
</organism>
<proteinExistence type="predicted"/>
<feature type="domain" description="Mos1 transposase HTH" evidence="1">
    <location>
        <begin position="46"/>
        <end position="83"/>
    </location>
</feature>
<dbReference type="AlphaFoldDB" id="A0A8K0D807"/>
<reference evidence="2" key="1">
    <citation type="submission" date="2019-08" db="EMBL/GenBank/DDBJ databases">
        <title>The genome of the North American firefly Photinus pyralis.</title>
        <authorList>
            <consortium name="Photinus pyralis genome working group"/>
            <person name="Fallon T.R."/>
            <person name="Sander Lower S.E."/>
            <person name="Weng J.-K."/>
        </authorList>
    </citation>
    <scope>NUCLEOTIDE SEQUENCE</scope>
    <source>
        <strain evidence="2">TRF0915ILg1</strain>
        <tissue evidence="2">Whole body</tissue>
    </source>
</reference>
<evidence type="ECO:0000259" key="1">
    <source>
        <dbReference type="Pfam" id="PF17906"/>
    </source>
</evidence>
<dbReference type="Proteomes" id="UP000801492">
    <property type="component" value="Unassembled WGS sequence"/>
</dbReference>
<accession>A0A8K0D807</accession>
<dbReference type="OrthoDB" id="8189655at2759"/>
<dbReference type="PANTHER" id="PTHR46060:SF1">
    <property type="entry name" value="MARINER MOS1 TRANSPOSASE-LIKE PROTEIN"/>
    <property type="match status" value="1"/>
</dbReference>
<evidence type="ECO:0000313" key="3">
    <source>
        <dbReference type="Proteomes" id="UP000801492"/>
    </source>
</evidence>
<name>A0A8K0D807_IGNLU</name>
<dbReference type="InterPro" id="IPR041426">
    <property type="entry name" value="Mos1_HTH"/>
</dbReference>
<dbReference type="PANTHER" id="PTHR46060">
    <property type="entry name" value="MARINER MOS1 TRANSPOSASE-LIKE PROTEIN"/>
    <property type="match status" value="1"/>
</dbReference>
<gene>
    <name evidence="2" type="ORF">ILUMI_07579</name>
</gene>
<comment type="caution">
    <text evidence="2">The sequence shown here is derived from an EMBL/GenBank/DDBJ whole genome shotgun (WGS) entry which is preliminary data.</text>
</comment>
<dbReference type="Gene3D" id="1.10.10.1450">
    <property type="match status" value="1"/>
</dbReference>
<dbReference type="EMBL" id="VTPC01003395">
    <property type="protein sequence ID" value="KAF2898596.1"/>
    <property type="molecule type" value="Genomic_DNA"/>
</dbReference>
<keyword evidence="3" id="KW-1185">Reference proteome</keyword>
<sequence>MMKLNVEVRVIDHEDTDDVNFQSRENKVVFTVSTAHHGFPTTRKHFCFKLQKSAKEAHEMLKAMYGDNLKTIYKWYERFKSKNVSVEDEQRSERPSTSKTCEQLQKWFVQTGD</sequence>
<dbReference type="Pfam" id="PF17906">
    <property type="entry name" value="HTH_48"/>
    <property type="match status" value="1"/>
</dbReference>